<evidence type="ECO:0000313" key="2">
    <source>
        <dbReference type="EMBL" id="KUL27780.1"/>
    </source>
</evidence>
<organism evidence="2 3">
    <name type="scientific">Actinoplanes awajinensis subsp. mycoplanecinus</name>
    <dbReference type="NCBI Taxonomy" id="135947"/>
    <lineage>
        <taxon>Bacteria</taxon>
        <taxon>Bacillati</taxon>
        <taxon>Actinomycetota</taxon>
        <taxon>Actinomycetes</taxon>
        <taxon>Micromonosporales</taxon>
        <taxon>Micromonosporaceae</taxon>
        <taxon>Actinoplanes</taxon>
    </lineage>
</organism>
<evidence type="ECO:0000313" key="3">
    <source>
        <dbReference type="Proteomes" id="UP000053244"/>
    </source>
</evidence>
<protein>
    <submittedName>
        <fullName evidence="2">Uncharacterized protein</fullName>
    </submittedName>
</protein>
<feature type="region of interest" description="Disordered" evidence="1">
    <location>
        <begin position="45"/>
        <end position="67"/>
    </location>
</feature>
<dbReference type="Proteomes" id="UP000053244">
    <property type="component" value="Unassembled WGS sequence"/>
</dbReference>
<evidence type="ECO:0000256" key="1">
    <source>
        <dbReference type="SAM" id="MobiDB-lite"/>
    </source>
</evidence>
<name>A0A101JJ43_9ACTN</name>
<keyword evidence="3" id="KW-1185">Reference proteome</keyword>
<accession>A0A101JJ43</accession>
<dbReference type="AlphaFoldDB" id="A0A101JJ43"/>
<comment type="caution">
    <text evidence="2">The sequence shown here is derived from an EMBL/GenBank/DDBJ whole genome shotgun (WGS) entry which is preliminary data.</text>
</comment>
<reference evidence="2 3" key="1">
    <citation type="submission" date="2015-10" db="EMBL/GenBank/DDBJ databases">
        <authorList>
            <person name="Gilbert D.G."/>
        </authorList>
    </citation>
    <scope>NUCLEOTIDE SEQUENCE [LARGE SCALE GENOMIC DNA]</scope>
    <source>
        <strain evidence="2 3">NRRL B-16712</strain>
    </source>
</reference>
<gene>
    <name evidence="2" type="ORF">ADL15_33615</name>
</gene>
<dbReference type="EMBL" id="LLZH01000294">
    <property type="protein sequence ID" value="KUL27780.1"/>
    <property type="molecule type" value="Genomic_DNA"/>
</dbReference>
<proteinExistence type="predicted"/>
<sequence length="67" mass="7168">MRGPGGQFAGGFITPGTAMSTSLQDWRPYAGAAVKGITTAIQEGKRVYDARGGDDPEETRRNLDPNR</sequence>